<dbReference type="AlphaFoldDB" id="A0AAD6GUU8"/>
<accession>A0AAD6GUU8</accession>
<evidence type="ECO:0000313" key="2">
    <source>
        <dbReference type="EMBL" id="KAJ5590177.1"/>
    </source>
</evidence>
<dbReference type="Proteomes" id="UP001216150">
    <property type="component" value="Unassembled WGS sequence"/>
</dbReference>
<evidence type="ECO:0000259" key="1">
    <source>
        <dbReference type="Pfam" id="PF06985"/>
    </source>
</evidence>
<proteinExistence type="predicted"/>
<comment type="caution">
    <text evidence="2">The sequence shown here is derived from an EMBL/GenBank/DDBJ whole genome shotgun (WGS) entry which is preliminary data.</text>
</comment>
<protein>
    <recommendedName>
        <fullName evidence="1">Heterokaryon incompatibility domain-containing protein</fullName>
    </recommendedName>
</protein>
<evidence type="ECO:0000313" key="3">
    <source>
        <dbReference type="Proteomes" id="UP001216150"/>
    </source>
</evidence>
<dbReference type="PANTHER" id="PTHR10622:SF10">
    <property type="entry name" value="HET DOMAIN-CONTAINING PROTEIN"/>
    <property type="match status" value="1"/>
</dbReference>
<dbReference type="Pfam" id="PF06985">
    <property type="entry name" value="HET"/>
    <property type="match status" value="1"/>
</dbReference>
<name>A0AAD6GUU8_9EURO</name>
<sequence length="178" mass="21206">MRLLYTKEIENGNYEIKEFSESETPRYAILSHTWEQGEVTLQDMEGNLARAREKEGFDKIEKCGLLAWHMGYEWIWIDTFCIDKTSSAELSEAINSMYKWYEQAGICFAYLADVPQKEMKDSRWFTRGWTLQELIAPRKSRILRCNVDATWVQRGPSAGYFRLYLNTSQSIFWRKRRR</sequence>
<reference evidence="2 3" key="1">
    <citation type="journal article" date="2023" name="IMA Fungus">
        <title>Comparative genomic study of the Penicillium genus elucidates a diverse pangenome and 15 lateral gene transfer events.</title>
        <authorList>
            <person name="Petersen C."/>
            <person name="Sorensen T."/>
            <person name="Nielsen M.R."/>
            <person name="Sondergaard T.E."/>
            <person name="Sorensen J.L."/>
            <person name="Fitzpatrick D.A."/>
            <person name="Frisvad J.C."/>
            <person name="Nielsen K.L."/>
        </authorList>
    </citation>
    <scope>NUCLEOTIDE SEQUENCE [LARGE SCALE GENOMIC DNA]</scope>
    <source>
        <strain evidence="2 3">IBT 29057</strain>
    </source>
</reference>
<feature type="domain" description="Heterokaryon incompatibility" evidence="1">
    <location>
        <begin position="27"/>
        <end position="113"/>
    </location>
</feature>
<dbReference type="PANTHER" id="PTHR10622">
    <property type="entry name" value="HET DOMAIN-CONTAINING PROTEIN"/>
    <property type="match status" value="1"/>
</dbReference>
<dbReference type="InterPro" id="IPR010730">
    <property type="entry name" value="HET"/>
</dbReference>
<organism evidence="2 3">
    <name type="scientific">Penicillium hetheringtonii</name>
    <dbReference type="NCBI Taxonomy" id="911720"/>
    <lineage>
        <taxon>Eukaryota</taxon>
        <taxon>Fungi</taxon>
        <taxon>Dikarya</taxon>
        <taxon>Ascomycota</taxon>
        <taxon>Pezizomycotina</taxon>
        <taxon>Eurotiomycetes</taxon>
        <taxon>Eurotiomycetidae</taxon>
        <taxon>Eurotiales</taxon>
        <taxon>Aspergillaceae</taxon>
        <taxon>Penicillium</taxon>
    </lineage>
</organism>
<dbReference type="EMBL" id="JAQJAC010000003">
    <property type="protein sequence ID" value="KAJ5590177.1"/>
    <property type="molecule type" value="Genomic_DNA"/>
</dbReference>
<gene>
    <name evidence="2" type="ORF">N7450_004149</name>
</gene>
<keyword evidence="3" id="KW-1185">Reference proteome</keyword>